<keyword evidence="2" id="KW-1185">Reference proteome</keyword>
<dbReference type="Proteomes" id="UP001500218">
    <property type="component" value="Unassembled WGS sequence"/>
</dbReference>
<dbReference type="RefSeq" id="WP_344128100.1">
    <property type="nucleotide sequence ID" value="NZ_BAAALT010000039.1"/>
</dbReference>
<evidence type="ECO:0000313" key="2">
    <source>
        <dbReference type="Proteomes" id="UP001500218"/>
    </source>
</evidence>
<dbReference type="EMBL" id="BAAALT010000039">
    <property type="protein sequence ID" value="GAA1795789.1"/>
    <property type="molecule type" value="Genomic_DNA"/>
</dbReference>
<evidence type="ECO:0000313" key="1">
    <source>
        <dbReference type="EMBL" id="GAA1795789.1"/>
    </source>
</evidence>
<gene>
    <name evidence="1" type="ORF">GCM10009682_16950</name>
</gene>
<reference evidence="1 2" key="1">
    <citation type="journal article" date="2019" name="Int. J. Syst. Evol. Microbiol.">
        <title>The Global Catalogue of Microorganisms (GCM) 10K type strain sequencing project: providing services to taxonomists for standard genome sequencing and annotation.</title>
        <authorList>
            <consortium name="The Broad Institute Genomics Platform"/>
            <consortium name="The Broad Institute Genome Sequencing Center for Infectious Disease"/>
            <person name="Wu L."/>
            <person name="Ma J."/>
        </authorList>
    </citation>
    <scope>NUCLEOTIDE SEQUENCE [LARGE SCALE GENOMIC DNA]</scope>
    <source>
        <strain evidence="1 2">JCM 13250</strain>
    </source>
</reference>
<name>A0ABN2LPD7_9ACTN</name>
<sequence length="155" mass="16665">MGTLDDDTTGLAPVTVDPDGVHGFGAFVQDEVTHNLHPYAEDIVRLCDDDAVAFGNRLAFPALYDARTGYEASLRQAIGNLREFVTASQIIVDAVKKITSEYAAADGLASTAVKKILDDALTEAARQRRAHDEMVRIAGAHVILPTSVTEWGDPL</sequence>
<evidence type="ECO:0008006" key="3">
    <source>
        <dbReference type="Google" id="ProtNLM"/>
    </source>
</evidence>
<protein>
    <recommendedName>
        <fullName evidence="3">Acyl-CoA dehydrogenase C-terminal domain-containing protein</fullName>
    </recommendedName>
</protein>
<organism evidence="1 2">
    <name type="scientific">Luedemannella flava</name>
    <dbReference type="NCBI Taxonomy" id="349316"/>
    <lineage>
        <taxon>Bacteria</taxon>
        <taxon>Bacillati</taxon>
        <taxon>Actinomycetota</taxon>
        <taxon>Actinomycetes</taxon>
        <taxon>Micromonosporales</taxon>
        <taxon>Micromonosporaceae</taxon>
        <taxon>Luedemannella</taxon>
    </lineage>
</organism>
<proteinExistence type="predicted"/>
<comment type="caution">
    <text evidence="1">The sequence shown here is derived from an EMBL/GenBank/DDBJ whole genome shotgun (WGS) entry which is preliminary data.</text>
</comment>
<accession>A0ABN2LPD7</accession>